<keyword evidence="3" id="KW-0805">Transcription regulation</keyword>
<reference evidence="11" key="1">
    <citation type="submission" date="2016-10" db="EMBL/GenBank/DDBJ databases">
        <authorList>
            <person name="Varghese N."/>
            <person name="Submissions S."/>
        </authorList>
    </citation>
    <scope>NUCLEOTIDE SEQUENCE [LARGE SCALE GENOMIC DNA]</scope>
    <source>
        <strain evidence="11">DUS833</strain>
    </source>
</reference>
<dbReference type="GO" id="GO:0000976">
    <property type="term" value="F:transcription cis-regulatory region binding"/>
    <property type="evidence" value="ECO:0007669"/>
    <property type="project" value="TreeGrafter"/>
</dbReference>
<dbReference type="SMART" id="SM00448">
    <property type="entry name" value="REC"/>
    <property type="match status" value="1"/>
</dbReference>
<evidence type="ECO:0000313" key="10">
    <source>
        <dbReference type="EMBL" id="SDQ91626.1"/>
    </source>
</evidence>
<proteinExistence type="predicted"/>
<keyword evidence="5" id="KW-0804">Transcription</keyword>
<evidence type="ECO:0000259" key="9">
    <source>
        <dbReference type="PROSITE" id="PS51755"/>
    </source>
</evidence>
<evidence type="ECO:0000256" key="2">
    <source>
        <dbReference type="ARBA" id="ARBA00023012"/>
    </source>
</evidence>
<dbReference type="GO" id="GO:0006355">
    <property type="term" value="P:regulation of DNA-templated transcription"/>
    <property type="evidence" value="ECO:0007669"/>
    <property type="project" value="InterPro"/>
</dbReference>
<dbReference type="Gene3D" id="6.10.250.690">
    <property type="match status" value="1"/>
</dbReference>
<dbReference type="PANTHER" id="PTHR48111">
    <property type="entry name" value="REGULATOR OF RPOS"/>
    <property type="match status" value="1"/>
</dbReference>
<accession>A0A1H1EU29</accession>
<dbReference type="Proteomes" id="UP000199365">
    <property type="component" value="Unassembled WGS sequence"/>
</dbReference>
<evidence type="ECO:0000256" key="7">
    <source>
        <dbReference type="PROSITE-ProRule" id="PRU01091"/>
    </source>
</evidence>
<feature type="DNA-binding region" description="OmpR/PhoB-type" evidence="7">
    <location>
        <begin position="151"/>
        <end position="250"/>
    </location>
</feature>
<dbReference type="InterPro" id="IPR001867">
    <property type="entry name" value="OmpR/PhoB-type_DNA-bd"/>
</dbReference>
<feature type="modified residue" description="4-aspartylphosphate" evidence="6">
    <location>
        <position position="77"/>
    </location>
</feature>
<organism evidence="10 11">
    <name type="scientific">Paraburkholderia tuberum</name>
    <dbReference type="NCBI Taxonomy" id="157910"/>
    <lineage>
        <taxon>Bacteria</taxon>
        <taxon>Pseudomonadati</taxon>
        <taxon>Pseudomonadota</taxon>
        <taxon>Betaproteobacteria</taxon>
        <taxon>Burkholderiales</taxon>
        <taxon>Burkholderiaceae</taxon>
        <taxon>Paraburkholderia</taxon>
    </lineage>
</organism>
<keyword evidence="4 7" id="KW-0238">DNA-binding</keyword>
<evidence type="ECO:0000256" key="1">
    <source>
        <dbReference type="ARBA" id="ARBA00022553"/>
    </source>
</evidence>
<evidence type="ECO:0000313" key="11">
    <source>
        <dbReference type="Proteomes" id="UP000199365"/>
    </source>
</evidence>
<dbReference type="InterPro" id="IPR039420">
    <property type="entry name" value="WalR-like"/>
</dbReference>
<gene>
    <name evidence="10" type="ORF">SAMN05445850_2118</name>
</gene>
<dbReference type="FunFam" id="1.10.10.10:FF:000005">
    <property type="entry name" value="Two-component system response regulator"/>
    <property type="match status" value="1"/>
</dbReference>
<dbReference type="Pfam" id="PF00072">
    <property type="entry name" value="Response_reg"/>
    <property type="match status" value="1"/>
</dbReference>
<dbReference type="Gene3D" id="3.40.50.2300">
    <property type="match status" value="1"/>
</dbReference>
<dbReference type="InterPro" id="IPR011006">
    <property type="entry name" value="CheY-like_superfamily"/>
</dbReference>
<evidence type="ECO:0000256" key="3">
    <source>
        <dbReference type="ARBA" id="ARBA00023015"/>
    </source>
</evidence>
<keyword evidence="1 6" id="KW-0597">Phosphoprotein</keyword>
<dbReference type="SUPFAM" id="SSF52172">
    <property type="entry name" value="CheY-like"/>
    <property type="match status" value="1"/>
</dbReference>
<dbReference type="Gene3D" id="1.10.10.10">
    <property type="entry name" value="Winged helix-like DNA-binding domain superfamily/Winged helix DNA-binding domain"/>
    <property type="match status" value="1"/>
</dbReference>
<dbReference type="PROSITE" id="PS51755">
    <property type="entry name" value="OMPR_PHOB"/>
    <property type="match status" value="1"/>
</dbReference>
<dbReference type="GO" id="GO:0000156">
    <property type="term" value="F:phosphorelay response regulator activity"/>
    <property type="evidence" value="ECO:0007669"/>
    <property type="project" value="TreeGrafter"/>
</dbReference>
<feature type="domain" description="Response regulatory" evidence="8">
    <location>
        <begin position="28"/>
        <end position="142"/>
    </location>
</feature>
<dbReference type="InterPro" id="IPR001789">
    <property type="entry name" value="Sig_transdc_resp-reg_receiver"/>
</dbReference>
<name>A0A1H1EU29_9BURK</name>
<dbReference type="EMBL" id="FNKX01000001">
    <property type="protein sequence ID" value="SDQ91626.1"/>
    <property type="molecule type" value="Genomic_DNA"/>
</dbReference>
<sequence length="252" mass="28385">MRRRTTTGNDVLLESRAAINYPAGRRPRILVVEDDERVRLEVSTALEDYEFAVESVPSGHAGLLRALNGDFDAVVLDRMLPDVDGLSILSTLRNVGKETPVLILSALSAVDERVRGLRTGGDDYLTKPFDSLELTARLNALLRRRSSSEQPLMLSVGDLVLDIGTRQVSRAGESIELKPREYQLLKYLMLHTEQPVTRAMLFESVWNYRFNAQTNVIDMHIGHLRRKISLNGRFSLMIHTVRNVGYVLRAGE</sequence>
<dbReference type="GO" id="GO:0005829">
    <property type="term" value="C:cytosol"/>
    <property type="evidence" value="ECO:0007669"/>
    <property type="project" value="TreeGrafter"/>
</dbReference>
<evidence type="ECO:0000256" key="5">
    <source>
        <dbReference type="ARBA" id="ARBA00023163"/>
    </source>
</evidence>
<dbReference type="Pfam" id="PF00486">
    <property type="entry name" value="Trans_reg_C"/>
    <property type="match status" value="1"/>
</dbReference>
<dbReference type="PANTHER" id="PTHR48111:SF76">
    <property type="entry name" value="TWO-COMPONENT RESPONSE REGULATOR"/>
    <property type="match status" value="1"/>
</dbReference>
<evidence type="ECO:0000256" key="4">
    <source>
        <dbReference type="ARBA" id="ARBA00023125"/>
    </source>
</evidence>
<dbReference type="CDD" id="cd00383">
    <property type="entry name" value="trans_reg_C"/>
    <property type="match status" value="1"/>
</dbReference>
<protein>
    <submittedName>
        <fullName evidence="10">Two component transcriptional regulator, winged helix family</fullName>
    </submittedName>
</protein>
<feature type="domain" description="OmpR/PhoB-type" evidence="9">
    <location>
        <begin position="151"/>
        <end position="250"/>
    </location>
</feature>
<dbReference type="AlphaFoldDB" id="A0A1H1EU29"/>
<dbReference type="SMART" id="SM00862">
    <property type="entry name" value="Trans_reg_C"/>
    <property type="match status" value="1"/>
</dbReference>
<keyword evidence="11" id="KW-1185">Reference proteome</keyword>
<dbReference type="PROSITE" id="PS50110">
    <property type="entry name" value="RESPONSE_REGULATORY"/>
    <property type="match status" value="1"/>
</dbReference>
<keyword evidence="2" id="KW-0902">Two-component regulatory system</keyword>
<evidence type="ECO:0000259" key="8">
    <source>
        <dbReference type="PROSITE" id="PS50110"/>
    </source>
</evidence>
<evidence type="ECO:0000256" key="6">
    <source>
        <dbReference type="PROSITE-ProRule" id="PRU00169"/>
    </source>
</evidence>
<dbReference type="STRING" id="157910.SAMN05445850_2118"/>
<dbReference type="InterPro" id="IPR036388">
    <property type="entry name" value="WH-like_DNA-bd_sf"/>
</dbReference>
<dbReference type="GO" id="GO:0032993">
    <property type="term" value="C:protein-DNA complex"/>
    <property type="evidence" value="ECO:0007669"/>
    <property type="project" value="TreeGrafter"/>
</dbReference>